<evidence type="ECO:0000313" key="6">
    <source>
        <dbReference type="EMBL" id="CAA9539451.1"/>
    </source>
</evidence>
<reference evidence="6" key="1">
    <citation type="submission" date="2020-02" db="EMBL/GenBank/DDBJ databases">
        <authorList>
            <person name="Meier V. D."/>
        </authorList>
    </citation>
    <scope>NUCLEOTIDE SEQUENCE</scope>
    <source>
        <strain evidence="6">AVDCRST_MAG91</strain>
    </source>
</reference>
<evidence type="ECO:0000256" key="1">
    <source>
        <dbReference type="ARBA" id="ARBA00004141"/>
    </source>
</evidence>
<feature type="transmembrane region" description="Helical" evidence="5">
    <location>
        <begin position="20"/>
        <end position="39"/>
    </location>
</feature>
<feature type="transmembrane region" description="Helical" evidence="5">
    <location>
        <begin position="284"/>
        <end position="307"/>
    </location>
</feature>
<evidence type="ECO:0000256" key="3">
    <source>
        <dbReference type="ARBA" id="ARBA00022989"/>
    </source>
</evidence>
<keyword evidence="4 5" id="KW-0472">Membrane</keyword>
<protein>
    <submittedName>
        <fullName evidence="6">Uncharacterized amino acid permease, GabP family</fullName>
    </submittedName>
</protein>
<organism evidence="6">
    <name type="scientific">uncultured Sphingomonadaceae bacterium</name>
    <dbReference type="NCBI Taxonomy" id="169976"/>
    <lineage>
        <taxon>Bacteria</taxon>
        <taxon>Pseudomonadati</taxon>
        <taxon>Pseudomonadota</taxon>
        <taxon>Alphaproteobacteria</taxon>
        <taxon>Sphingomonadales</taxon>
        <taxon>Sphingomonadaceae</taxon>
        <taxon>environmental samples</taxon>
    </lineage>
</organism>
<keyword evidence="2 5" id="KW-0812">Transmembrane</keyword>
<dbReference type="EMBL" id="CADCVX010000647">
    <property type="protein sequence ID" value="CAA9539451.1"/>
    <property type="molecule type" value="Genomic_DNA"/>
</dbReference>
<keyword evidence="3 5" id="KW-1133">Transmembrane helix</keyword>
<evidence type="ECO:0000256" key="4">
    <source>
        <dbReference type="ARBA" id="ARBA00023136"/>
    </source>
</evidence>
<feature type="transmembrane region" description="Helical" evidence="5">
    <location>
        <begin position="59"/>
        <end position="80"/>
    </location>
</feature>
<feature type="transmembrane region" description="Helical" evidence="5">
    <location>
        <begin position="200"/>
        <end position="221"/>
    </location>
</feature>
<dbReference type="Pfam" id="PF13520">
    <property type="entry name" value="AA_permease_2"/>
    <property type="match status" value="1"/>
</dbReference>
<proteinExistence type="predicted"/>
<feature type="transmembrane region" description="Helical" evidence="5">
    <location>
        <begin position="335"/>
        <end position="354"/>
    </location>
</feature>
<dbReference type="GO" id="GO:0015179">
    <property type="term" value="F:L-amino acid transmembrane transporter activity"/>
    <property type="evidence" value="ECO:0007669"/>
    <property type="project" value="TreeGrafter"/>
</dbReference>
<dbReference type="PANTHER" id="PTHR11785:SF512">
    <property type="entry name" value="SOBREMESA, ISOFORM B"/>
    <property type="match status" value="1"/>
</dbReference>
<feature type="transmembrane region" description="Helical" evidence="5">
    <location>
        <begin position="366"/>
        <end position="384"/>
    </location>
</feature>
<comment type="subcellular location">
    <subcellularLocation>
        <location evidence="1">Membrane</location>
        <topology evidence="1">Multi-pass membrane protein</topology>
    </subcellularLocation>
</comment>
<gene>
    <name evidence="6" type="ORF">AVDCRST_MAG91-3704</name>
</gene>
<dbReference type="GO" id="GO:0016020">
    <property type="term" value="C:membrane"/>
    <property type="evidence" value="ECO:0007669"/>
    <property type="project" value="UniProtKB-SubCell"/>
</dbReference>
<dbReference type="Gene3D" id="1.20.1740.10">
    <property type="entry name" value="Amino acid/polyamine transporter I"/>
    <property type="match status" value="1"/>
</dbReference>
<dbReference type="PANTHER" id="PTHR11785">
    <property type="entry name" value="AMINO ACID TRANSPORTER"/>
    <property type="match status" value="1"/>
</dbReference>
<feature type="transmembrane region" description="Helical" evidence="5">
    <location>
        <begin position="135"/>
        <end position="156"/>
    </location>
</feature>
<dbReference type="InterPro" id="IPR050598">
    <property type="entry name" value="AminoAcid_Transporter"/>
</dbReference>
<dbReference type="PIRSF" id="PIRSF006060">
    <property type="entry name" value="AA_transporter"/>
    <property type="match status" value="1"/>
</dbReference>
<feature type="transmembrane region" description="Helical" evidence="5">
    <location>
        <begin position="233"/>
        <end position="251"/>
    </location>
</feature>
<feature type="transmembrane region" description="Helical" evidence="5">
    <location>
        <begin position="101"/>
        <end position="123"/>
    </location>
</feature>
<evidence type="ECO:0000256" key="5">
    <source>
        <dbReference type="SAM" id="Phobius"/>
    </source>
</evidence>
<evidence type="ECO:0000256" key="2">
    <source>
        <dbReference type="ARBA" id="ARBA00022692"/>
    </source>
</evidence>
<feature type="transmembrane region" description="Helical" evidence="5">
    <location>
        <begin position="168"/>
        <end position="188"/>
    </location>
</feature>
<feature type="transmembrane region" description="Helical" evidence="5">
    <location>
        <begin position="421"/>
        <end position="442"/>
    </location>
</feature>
<sequence>MLSWSASLPVAEQSGPRPTLGLRHVVALCVGVVIGAGIYRSPSLVAGASGDPGTFLLTWLAGGLLSIVGALCYAELASTYPSAGGDYHFLSRAFGSRIGFLYAWARLSVIQTGSLALLAFVFGDYTAALIDLGPSGPAILAAVLIVALTAINMIGIRQGAGTQVWLTVVEVGGLVTLIVVGLLLAPAAPAEIAAPAAGEASLGLTLVFVLLTYGGWSEAVYVSAELRDARRRIGWALIASLIIVTALYLLVNLAYLRVLGLGGIAASDAVAANVMRRAFGEGGALAISLLVAVSAVTSANATAITGARTTYSIGRRFPALGWLGRWDDARGTPGNALLLQGGVALLLVLAGAFSRDGFRLAVEFTAPVFWLFLLLVGVALFVLRAREPDVDRPFPVPLYPLLPIIFCVTSAYLLYSSVAYTGLGALVGVGVLIAGALLLLFVRPPPLFEESD</sequence>
<feature type="transmembrane region" description="Helical" evidence="5">
    <location>
        <begin position="396"/>
        <end position="415"/>
    </location>
</feature>
<accession>A0A6J4U5A8</accession>
<dbReference type="InterPro" id="IPR002293">
    <property type="entry name" value="AA/rel_permease1"/>
</dbReference>
<name>A0A6J4U5A8_9SPHN</name>
<dbReference type="AlphaFoldDB" id="A0A6J4U5A8"/>